<evidence type="ECO:0000313" key="1">
    <source>
        <dbReference type="EMBL" id="KOX67510.1"/>
    </source>
</evidence>
<dbReference type="InterPro" id="IPR036397">
    <property type="entry name" value="RNaseH_sf"/>
</dbReference>
<feature type="non-terminal residue" evidence="1">
    <location>
        <position position="1"/>
    </location>
</feature>
<proteinExistence type="predicted"/>
<organism evidence="1 2">
    <name type="scientific">Melipona quadrifasciata</name>
    <dbReference type="NCBI Taxonomy" id="166423"/>
    <lineage>
        <taxon>Eukaryota</taxon>
        <taxon>Metazoa</taxon>
        <taxon>Ecdysozoa</taxon>
        <taxon>Arthropoda</taxon>
        <taxon>Hexapoda</taxon>
        <taxon>Insecta</taxon>
        <taxon>Pterygota</taxon>
        <taxon>Neoptera</taxon>
        <taxon>Endopterygota</taxon>
        <taxon>Hymenoptera</taxon>
        <taxon>Apocrita</taxon>
        <taxon>Aculeata</taxon>
        <taxon>Apoidea</taxon>
        <taxon>Anthophila</taxon>
        <taxon>Apidae</taxon>
        <taxon>Melipona</taxon>
    </lineage>
</organism>
<dbReference type="PANTHER" id="PTHR46060">
    <property type="entry name" value="MARINER MOS1 TRANSPOSASE-LIKE PROTEIN"/>
    <property type="match status" value="1"/>
</dbReference>
<dbReference type="Gene3D" id="3.30.420.10">
    <property type="entry name" value="Ribonuclease H-like superfamily/Ribonuclease H"/>
    <property type="match status" value="1"/>
</dbReference>
<dbReference type="OrthoDB" id="6622399at2759"/>
<dbReference type="Proteomes" id="UP000053105">
    <property type="component" value="Unassembled WGS sequence"/>
</dbReference>
<dbReference type="GO" id="GO:0032259">
    <property type="term" value="P:methylation"/>
    <property type="evidence" value="ECO:0007669"/>
    <property type="project" value="UniProtKB-KW"/>
</dbReference>
<accession>A0A0M8ZMV1</accession>
<dbReference type="PANTHER" id="PTHR46060:SF1">
    <property type="entry name" value="MARINER MOS1 TRANSPOSASE-LIKE PROTEIN"/>
    <property type="match status" value="1"/>
</dbReference>
<dbReference type="EMBL" id="KQ436037">
    <property type="protein sequence ID" value="KOX67510.1"/>
    <property type="molecule type" value="Genomic_DNA"/>
</dbReference>
<keyword evidence="2" id="KW-1185">Reference proteome</keyword>
<evidence type="ECO:0000313" key="2">
    <source>
        <dbReference type="Proteomes" id="UP000053105"/>
    </source>
</evidence>
<dbReference type="AlphaFoldDB" id="A0A0M8ZMV1"/>
<gene>
    <name evidence="1" type="ORF">WN51_09458</name>
</gene>
<dbReference type="InterPro" id="IPR052709">
    <property type="entry name" value="Transposase-MT_Hybrid"/>
</dbReference>
<sequence length="60" mass="7175">HPPYSPDIVPSDFHLFRSLQHFIIGKKFENLDNVQNAISRYFAQKPIDFYRFGLKNLHTR</sequence>
<dbReference type="GO" id="GO:0003676">
    <property type="term" value="F:nucleic acid binding"/>
    <property type="evidence" value="ECO:0007669"/>
    <property type="project" value="InterPro"/>
</dbReference>
<dbReference type="GO" id="GO:0008168">
    <property type="term" value="F:methyltransferase activity"/>
    <property type="evidence" value="ECO:0007669"/>
    <property type="project" value="UniProtKB-KW"/>
</dbReference>
<protein>
    <submittedName>
        <fullName evidence="1">Histone-lysine N-methyltransferase SETMAR</fullName>
    </submittedName>
</protein>
<name>A0A0M8ZMV1_9HYME</name>
<keyword evidence="1" id="KW-0808">Transferase</keyword>
<reference evidence="1 2" key="1">
    <citation type="submission" date="2015-07" db="EMBL/GenBank/DDBJ databases">
        <title>The genome of Melipona quadrifasciata.</title>
        <authorList>
            <person name="Pan H."/>
            <person name="Kapheim K."/>
        </authorList>
    </citation>
    <scope>NUCLEOTIDE SEQUENCE [LARGE SCALE GENOMIC DNA]</scope>
    <source>
        <strain evidence="1">0111107301</strain>
        <tissue evidence="1">Whole body</tissue>
    </source>
</reference>
<keyword evidence="1" id="KW-0489">Methyltransferase</keyword>
<dbReference type="STRING" id="166423.A0A0M8ZMV1"/>